<organism evidence="2">
    <name type="scientific">marine sediment metagenome</name>
    <dbReference type="NCBI Taxonomy" id="412755"/>
    <lineage>
        <taxon>unclassified sequences</taxon>
        <taxon>metagenomes</taxon>
        <taxon>ecological metagenomes</taxon>
    </lineage>
</organism>
<comment type="caution">
    <text evidence="2">The sequence shown here is derived from an EMBL/GenBank/DDBJ whole genome shotgun (WGS) entry which is preliminary data.</text>
</comment>
<gene>
    <name evidence="2" type="ORF">S01H4_48339</name>
</gene>
<evidence type="ECO:0008006" key="3">
    <source>
        <dbReference type="Google" id="ProtNLM"/>
    </source>
</evidence>
<dbReference type="InterPro" id="IPR050483">
    <property type="entry name" value="CoA-transferase_III_domain"/>
</dbReference>
<dbReference type="Gene3D" id="3.40.50.10540">
    <property type="entry name" value="Crotonobetainyl-coa:carnitine coa-transferase, domain 1"/>
    <property type="match status" value="2"/>
</dbReference>
<dbReference type="InterPro" id="IPR003673">
    <property type="entry name" value="CoA-Trfase_fam_III"/>
</dbReference>
<reference evidence="2" key="1">
    <citation type="journal article" date="2014" name="Front. Microbiol.">
        <title>High frequency of phylogenetically diverse reductive dehalogenase-homologous genes in deep subseafloor sedimentary metagenomes.</title>
        <authorList>
            <person name="Kawai M."/>
            <person name="Futagami T."/>
            <person name="Toyoda A."/>
            <person name="Takaki Y."/>
            <person name="Nishi S."/>
            <person name="Hori S."/>
            <person name="Arai W."/>
            <person name="Tsubouchi T."/>
            <person name="Morono Y."/>
            <person name="Uchiyama I."/>
            <person name="Ito T."/>
            <person name="Fujiyama A."/>
            <person name="Inagaki F."/>
            <person name="Takami H."/>
        </authorList>
    </citation>
    <scope>NUCLEOTIDE SEQUENCE</scope>
    <source>
        <strain evidence="2">Expedition CK06-06</strain>
    </source>
</reference>
<name>X1C463_9ZZZZ</name>
<keyword evidence="1" id="KW-0808">Transferase</keyword>
<dbReference type="PANTHER" id="PTHR48207">
    <property type="entry name" value="SUCCINATE--HYDROXYMETHYLGLUTARATE COA-TRANSFERASE"/>
    <property type="match status" value="1"/>
</dbReference>
<dbReference type="InterPro" id="IPR023606">
    <property type="entry name" value="CoA-Trfase_III_dom_1_sf"/>
</dbReference>
<protein>
    <recommendedName>
        <fullName evidence="3">CoA transferase</fullName>
    </recommendedName>
</protein>
<dbReference type="AlphaFoldDB" id="X1C463"/>
<sequence length="215" mass="24527">RTGKGQFIDMAQIEVAATLIGEVYLDYNINKRIKKPMGNRNPYSAPHGCYRCKGEDEWCAISVFTDDEWQRFCDVLGNPGWTKDPKFTDILGRLRNVDELDKQVEEWTVSRDAHEVMETLQGVGITAGVAQKAPYTIKDPQLKWRDAIIEIDHPVVGKKFYPGIPFKFSDMPLPQSTPAPLLGQHTDEICREFLKMSEEEIRRLKEEGVLESPSI</sequence>
<proteinExistence type="predicted"/>
<dbReference type="SUPFAM" id="SSF89796">
    <property type="entry name" value="CoA-transferase family III (CaiB/BaiF)"/>
    <property type="match status" value="1"/>
</dbReference>
<evidence type="ECO:0000313" key="2">
    <source>
        <dbReference type="EMBL" id="GAG91198.1"/>
    </source>
</evidence>
<accession>X1C463</accession>
<dbReference type="GO" id="GO:0008410">
    <property type="term" value="F:CoA-transferase activity"/>
    <property type="evidence" value="ECO:0007669"/>
    <property type="project" value="TreeGrafter"/>
</dbReference>
<feature type="non-terminal residue" evidence="2">
    <location>
        <position position="1"/>
    </location>
</feature>
<dbReference type="EMBL" id="BART01027244">
    <property type="protein sequence ID" value="GAG91198.1"/>
    <property type="molecule type" value="Genomic_DNA"/>
</dbReference>
<dbReference type="PANTHER" id="PTHR48207:SF3">
    <property type="entry name" value="SUCCINATE--HYDROXYMETHYLGLUTARATE COA-TRANSFERASE"/>
    <property type="match status" value="1"/>
</dbReference>
<evidence type="ECO:0000256" key="1">
    <source>
        <dbReference type="ARBA" id="ARBA00022679"/>
    </source>
</evidence>
<dbReference type="Pfam" id="PF02515">
    <property type="entry name" value="CoA_transf_3"/>
    <property type="match status" value="1"/>
</dbReference>